<feature type="compositionally biased region" description="Polar residues" evidence="1">
    <location>
        <begin position="1"/>
        <end position="13"/>
    </location>
</feature>
<dbReference type="EMBL" id="KN716501">
    <property type="protein sequence ID" value="KJH44088.1"/>
    <property type="molecule type" value="Genomic_DNA"/>
</dbReference>
<accession>A0A0D8XHJ4</accession>
<feature type="region of interest" description="Disordered" evidence="1">
    <location>
        <begin position="55"/>
        <end position="85"/>
    </location>
</feature>
<protein>
    <submittedName>
        <fullName evidence="2">Uncharacterized protein</fullName>
    </submittedName>
</protein>
<feature type="compositionally biased region" description="Basic and acidic residues" evidence="1">
    <location>
        <begin position="15"/>
        <end position="24"/>
    </location>
</feature>
<dbReference type="AlphaFoldDB" id="A0A0D8XHJ4"/>
<sequence>MSFSHSQYETLAKSSLDESRNPNRLRDKMDLIGHQRNRWPGGILLEYKGKRNMMSSSQPFGEVKMDDSSNSSRKNSASENVCSSGCKPPRQFVSNKVVLELRSHLKPPPQYSDSPLEHLRSNDWKNNSVNLAVPRKCSSGLTEYSSTVDHTSLDGRGSRAVCGVKFGNILESSNPPTKIMLQLCSRASHPSNLSHTSIDSLQHKHDRPAYARRFILARPENDRSVLSPPVRDGYGTGHLVDPNLRKLSQFVLPPLPLGLRPLSPEPRNLLLNAPKKV</sequence>
<proteinExistence type="predicted"/>
<evidence type="ECO:0000313" key="3">
    <source>
        <dbReference type="Proteomes" id="UP000053766"/>
    </source>
</evidence>
<evidence type="ECO:0000256" key="1">
    <source>
        <dbReference type="SAM" id="MobiDB-lite"/>
    </source>
</evidence>
<feature type="compositionally biased region" description="Low complexity" evidence="1">
    <location>
        <begin position="68"/>
        <end position="80"/>
    </location>
</feature>
<name>A0A0D8XHJ4_DICVI</name>
<keyword evidence="3" id="KW-1185">Reference proteome</keyword>
<reference evidence="2 3" key="1">
    <citation type="submission" date="2013-11" db="EMBL/GenBank/DDBJ databases">
        <title>Draft genome of the bovine lungworm Dictyocaulus viviparus.</title>
        <authorList>
            <person name="Mitreva M."/>
        </authorList>
    </citation>
    <scope>NUCLEOTIDE SEQUENCE [LARGE SCALE GENOMIC DNA]</scope>
    <source>
        <strain evidence="2 3">HannoverDv2000</strain>
    </source>
</reference>
<dbReference type="Proteomes" id="UP000053766">
    <property type="component" value="Unassembled WGS sequence"/>
</dbReference>
<organism evidence="2 3">
    <name type="scientific">Dictyocaulus viviparus</name>
    <name type="common">Bovine lungworm</name>
    <dbReference type="NCBI Taxonomy" id="29172"/>
    <lineage>
        <taxon>Eukaryota</taxon>
        <taxon>Metazoa</taxon>
        <taxon>Ecdysozoa</taxon>
        <taxon>Nematoda</taxon>
        <taxon>Chromadorea</taxon>
        <taxon>Rhabditida</taxon>
        <taxon>Rhabditina</taxon>
        <taxon>Rhabditomorpha</taxon>
        <taxon>Strongyloidea</taxon>
        <taxon>Metastrongylidae</taxon>
        <taxon>Dictyocaulus</taxon>
    </lineage>
</organism>
<evidence type="ECO:0000313" key="2">
    <source>
        <dbReference type="EMBL" id="KJH44088.1"/>
    </source>
</evidence>
<gene>
    <name evidence="2" type="ORF">DICVIV_09898</name>
</gene>
<feature type="region of interest" description="Disordered" evidence="1">
    <location>
        <begin position="1"/>
        <end position="24"/>
    </location>
</feature>
<reference evidence="3" key="2">
    <citation type="journal article" date="2016" name="Sci. Rep.">
        <title>Dictyocaulus viviparus genome, variome and transcriptome elucidate lungworm biology and support future intervention.</title>
        <authorList>
            <person name="McNulty S.N."/>
            <person name="Strube C."/>
            <person name="Rosa B.A."/>
            <person name="Martin J.C."/>
            <person name="Tyagi R."/>
            <person name="Choi Y.J."/>
            <person name="Wang Q."/>
            <person name="Hallsworth Pepin K."/>
            <person name="Zhang X."/>
            <person name="Ozersky P."/>
            <person name="Wilson R.K."/>
            <person name="Sternberg P.W."/>
            <person name="Gasser R.B."/>
            <person name="Mitreva M."/>
        </authorList>
    </citation>
    <scope>NUCLEOTIDE SEQUENCE [LARGE SCALE GENOMIC DNA]</scope>
    <source>
        <strain evidence="3">HannoverDv2000</strain>
    </source>
</reference>